<evidence type="ECO:0000313" key="2">
    <source>
        <dbReference type="Proteomes" id="UP000460157"/>
    </source>
</evidence>
<protein>
    <submittedName>
        <fullName evidence="1">Aminoglycoside adenylyltransferase</fullName>
    </submittedName>
</protein>
<sequence>MMDDLAQRQLAAIAEFSAAARELNRSLWLRGGWAVDFILGRISRSHRDVDWFAESKDADALVDLLRQLGWTEVARAPREQQRDLVKGDLDFGIALIRLKDGQPFVGGGPYGGENWPATMISESRRCQLHGAEADVIGIEAQIEIKKMTPTWVPHLCRRQKDLTDIMLLKSALSG</sequence>
<keyword evidence="2" id="KW-1185">Reference proteome</keyword>
<gene>
    <name evidence="1" type="ORF">GNZ21_09795</name>
</gene>
<dbReference type="GO" id="GO:0016779">
    <property type="term" value="F:nucleotidyltransferase activity"/>
    <property type="evidence" value="ECO:0007669"/>
    <property type="project" value="UniProtKB-KW"/>
</dbReference>
<dbReference type="Proteomes" id="UP000460157">
    <property type="component" value="Unassembled WGS sequence"/>
</dbReference>
<evidence type="ECO:0000313" key="1">
    <source>
        <dbReference type="EMBL" id="MVT26645.1"/>
    </source>
</evidence>
<organism evidence="1 2">
    <name type="scientific">Nesterenkonia alkaliphila</name>
    <dbReference type="NCBI Taxonomy" id="1463631"/>
    <lineage>
        <taxon>Bacteria</taxon>
        <taxon>Bacillati</taxon>
        <taxon>Actinomycetota</taxon>
        <taxon>Actinomycetes</taxon>
        <taxon>Micrococcales</taxon>
        <taxon>Micrococcaceae</taxon>
        <taxon>Nesterenkonia</taxon>
    </lineage>
</organism>
<dbReference type="Gene3D" id="3.30.460.40">
    <property type="match status" value="1"/>
</dbReference>
<keyword evidence="1" id="KW-0548">Nucleotidyltransferase</keyword>
<proteinExistence type="predicted"/>
<dbReference type="Pfam" id="PF10706">
    <property type="entry name" value="Aminoglyc_resit"/>
    <property type="match status" value="1"/>
</dbReference>
<comment type="caution">
    <text evidence="1">The sequence shown here is derived from an EMBL/GenBank/DDBJ whole genome shotgun (WGS) entry which is preliminary data.</text>
</comment>
<accession>A0A7K1UJH7</accession>
<keyword evidence="1" id="KW-0808">Transferase</keyword>
<dbReference type="EMBL" id="WRPM01000070">
    <property type="protein sequence ID" value="MVT26645.1"/>
    <property type="molecule type" value="Genomic_DNA"/>
</dbReference>
<reference evidence="1 2" key="1">
    <citation type="submission" date="2019-12" db="EMBL/GenBank/DDBJ databases">
        <title>Nesterenkonia muleiensis sp. nov., a novel actinobacterium isolated from sap of Populus euphratica.</title>
        <authorList>
            <person name="Wang R."/>
        </authorList>
    </citation>
    <scope>NUCLEOTIDE SEQUENCE [LARGE SCALE GENOMIC DNA]</scope>
    <source>
        <strain evidence="1 2">F10</strain>
    </source>
</reference>
<dbReference type="AlphaFoldDB" id="A0A7K1UJH7"/>
<dbReference type="OrthoDB" id="9800567at2"/>
<name>A0A7K1UJH7_9MICC</name>
<dbReference type="InterPro" id="IPR019646">
    <property type="entry name" value="Aminoglyc_AdlTrfase"/>
</dbReference>